<accession>A0A4Y2N0Z9</accession>
<reference evidence="1 2" key="1">
    <citation type="journal article" date="2019" name="Sci. Rep.">
        <title>Orb-weaving spider Araneus ventricosus genome elucidates the spidroin gene catalogue.</title>
        <authorList>
            <person name="Kono N."/>
            <person name="Nakamura H."/>
            <person name="Ohtoshi R."/>
            <person name="Moran D.A.P."/>
            <person name="Shinohara A."/>
            <person name="Yoshida Y."/>
            <person name="Fujiwara M."/>
            <person name="Mori M."/>
            <person name="Tomita M."/>
            <person name="Arakawa K."/>
        </authorList>
    </citation>
    <scope>NUCLEOTIDE SEQUENCE [LARGE SCALE GENOMIC DNA]</scope>
</reference>
<dbReference type="AlphaFoldDB" id="A0A4Y2N0Z9"/>
<dbReference type="EMBL" id="BGPR01008094">
    <property type="protein sequence ID" value="GBN31536.1"/>
    <property type="molecule type" value="Genomic_DNA"/>
</dbReference>
<protein>
    <submittedName>
        <fullName evidence="1">Uncharacterized protein</fullName>
    </submittedName>
</protein>
<proteinExistence type="predicted"/>
<dbReference type="Proteomes" id="UP000499080">
    <property type="component" value="Unassembled WGS sequence"/>
</dbReference>
<evidence type="ECO:0000313" key="2">
    <source>
        <dbReference type="Proteomes" id="UP000499080"/>
    </source>
</evidence>
<comment type="caution">
    <text evidence="1">The sequence shown here is derived from an EMBL/GenBank/DDBJ whole genome shotgun (WGS) entry which is preliminary data.</text>
</comment>
<keyword evidence="2" id="KW-1185">Reference proteome</keyword>
<name>A0A4Y2N0Z9_ARAVE</name>
<gene>
    <name evidence="1" type="ORF">AVEN_89902_1</name>
</gene>
<sequence length="141" mass="15881">MNESRLTRNLAVSSWCSENLKERTVMGAACRRLKRNAFEAKIALTRNKVDAVQTLPFRYGNSHRFLKLTTALLLPVFQKFHFGRNVKDLLNTLEGSKVGAFTNIRAFCLKEFGLERSCLLEGESGGNEGLPNLNPRERAPP</sequence>
<organism evidence="1 2">
    <name type="scientific">Araneus ventricosus</name>
    <name type="common">Orbweaver spider</name>
    <name type="synonym">Epeira ventricosa</name>
    <dbReference type="NCBI Taxonomy" id="182803"/>
    <lineage>
        <taxon>Eukaryota</taxon>
        <taxon>Metazoa</taxon>
        <taxon>Ecdysozoa</taxon>
        <taxon>Arthropoda</taxon>
        <taxon>Chelicerata</taxon>
        <taxon>Arachnida</taxon>
        <taxon>Araneae</taxon>
        <taxon>Araneomorphae</taxon>
        <taxon>Entelegynae</taxon>
        <taxon>Araneoidea</taxon>
        <taxon>Araneidae</taxon>
        <taxon>Araneus</taxon>
    </lineage>
</organism>
<evidence type="ECO:0000313" key="1">
    <source>
        <dbReference type="EMBL" id="GBN31536.1"/>
    </source>
</evidence>